<dbReference type="InterPro" id="IPR011990">
    <property type="entry name" value="TPR-like_helical_dom_sf"/>
</dbReference>
<feature type="region of interest" description="Disordered" evidence="2">
    <location>
        <begin position="130"/>
        <end position="205"/>
    </location>
</feature>
<dbReference type="PANTHER" id="PTHR44809">
    <property type="match status" value="1"/>
</dbReference>
<comment type="caution">
    <text evidence="4">The sequence shown here is derived from an EMBL/GenBank/DDBJ whole genome shotgun (WGS) entry which is preliminary data.</text>
</comment>
<dbReference type="InterPro" id="IPR019734">
    <property type="entry name" value="TPR_rpt"/>
</dbReference>
<dbReference type="PROSITE" id="PS50005">
    <property type="entry name" value="TPR"/>
    <property type="match status" value="1"/>
</dbReference>
<keyword evidence="1" id="KW-0802">TPR repeat</keyword>
<evidence type="ECO:0000313" key="5">
    <source>
        <dbReference type="Proteomes" id="UP000246483"/>
    </source>
</evidence>
<feature type="repeat" description="TPR" evidence="1">
    <location>
        <begin position="241"/>
        <end position="274"/>
    </location>
</feature>
<dbReference type="Proteomes" id="UP000246483">
    <property type="component" value="Unassembled WGS sequence"/>
</dbReference>
<dbReference type="SMART" id="SM00028">
    <property type="entry name" value="TPR"/>
    <property type="match status" value="4"/>
</dbReference>
<name>A0A317RDP2_9BURK</name>
<feature type="compositionally biased region" description="Low complexity" evidence="2">
    <location>
        <begin position="130"/>
        <end position="149"/>
    </location>
</feature>
<sequence>MVGNGGASGARTAAAQRTRGRRLVVGLLGGLTLAVLTWLGWQYWLTLQTPSLLAPGLADAASQAPAAVAQAPESTETPQVPQEAVEAGQAQAAEDAPHMEAVLPDAQAAAVAPPPDASGAATAHAPLPTPVQQAATPRTAAAQASAPVSAPMPAPVPAPAPASVPTPPAAATGPAAVVAQPSRQAHRANNAAGSDAADAVEVSRSHAPAQLEEAWSALQQGDLRRAQQRYREVLAERPDDADAALGMAVVLHRQGRSDEAWQAYQRSLQLWPGNETARLGSLALLAQSDPAQAESRLREWTERQPRDAAAHSALGQLLGRQGRWPEALGPLTQAQQLAPAGAAQAYNLAVALDQLQRPLEAMRLYHQALQLGASGSVARAAQQRMGELQELDQP</sequence>
<gene>
    <name evidence="4" type="ORF">DFR36_10264</name>
</gene>
<organism evidence="4 5">
    <name type="scientific">Melaminivora alkalimesophila</name>
    <dbReference type="NCBI Taxonomy" id="1165852"/>
    <lineage>
        <taxon>Bacteria</taxon>
        <taxon>Pseudomonadati</taxon>
        <taxon>Pseudomonadota</taxon>
        <taxon>Betaproteobacteria</taxon>
        <taxon>Burkholderiales</taxon>
        <taxon>Comamonadaceae</taxon>
        <taxon>Melaminivora</taxon>
    </lineage>
</organism>
<dbReference type="SUPFAM" id="SSF48452">
    <property type="entry name" value="TPR-like"/>
    <property type="match status" value="1"/>
</dbReference>
<reference evidence="4 5" key="1">
    <citation type="submission" date="2018-05" db="EMBL/GenBank/DDBJ databases">
        <title>Genomic Encyclopedia of Type Strains, Phase IV (KMG-IV): sequencing the most valuable type-strain genomes for metagenomic binning, comparative biology and taxonomic classification.</title>
        <authorList>
            <person name="Goeker M."/>
        </authorList>
    </citation>
    <scope>NUCLEOTIDE SEQUENCE [LARGE SCALE GENOMIC DNA]</scope>
    <source>
        <strain evidence="4 5">DSM 26006</strain>
    </source>
</reference>
<feature type="compositionally biased region" description="Pro residues" evidence="2">
    <location>
        <begin position="150"/>
        <end position="168"/>
    </location>
</feature>
<dbReference type="EMBL" id="QGUB01000002">
    <property type="protein sequence ID" value="PWW47691.1"/>
    <property type="molecule type" value="Genomic_DNA"/>
</dbReference>
<protein>
    <submittedName>
        <fullName evidence="4">Tetratricopeptide repeat protein</fullName>
    </submittedName>
</protein>
<keyword evidence="5" id="KW-1185">Reference proteome</keyword>
<evidence type="ECO:0000256" key="1">
    <source>
        <dbReference type="PROSITE-ProRule" id="PRU00339"/>
    </source>
</evidence>
<feature type="compositionally biased region" description="Low complexity" evidence="2">
    <location>
        <begin position="169"/>
        <end position="199"/>
    </location>
</feature>
<proteinExistence type="predicted"/>
<dbReference type="AlphaFoldDB" id="A0A317RDP2"/>
<feature type="transmembrane region" description="Helical" evidence="3">
    <location>
        <begin position="23"/>
        <end position="44"/>
    </location>
</feature>
<evidence type="ECO:0000256" key="2">
    <source>
        <dbReference type="SAM" id="MobiDB-lite"/>
    </source>
</evidence>
<dbReference type="Pfam" id="PF13432">
    <property type="entry name" value="TPR_16"/>
    <property type="match status" value="2"/>
</dbReference>
<dbReference type="InterPro" id="IPR052943">
    <property type="entry name" value="TMTC_O-mannosyl-trnsfr"/>
</dbReference>
<evidence type="ECO:0000313" key="4">
    <source>
        <dbReference type="EMBL" id="PWW47691.1"/>
    </source>
</evidence>
<accession>A0A317RDP2</accession>
<keyword evidence="3" id="KW-0812">Transmembrane</keyword>
<dbReference type="Gene3D" id="1.25.40.10">
    <property type="entry name" value="Tetratricopeptide repeat domain"/>
    <property type="match status" value="2"/>
</dbReference>
<keyword evidence="3" id="KW-1133">Transmembrane helix</keyword>
<dbReference type="PANTHER" id="PTHR44809:SF1">
    <property type="entry name" value="PROTEIN O-MANNOSYL-TRANSFERASE TMTC1"/>
    <property type="match status" value="1"/>
</dbReference>
<keyword evidence="3" id="KW-0472">Membrane</keyword>
<evidence type="ECO:0000256" key="3">
    <source>
        <dbReference type="SAM" id="Phobius"/>
    </source>
</evidence>